<dbReference type="EMBL" id="JASMWN010000008">
    <property type="protein sequence ID" value="MDU9004498.1"/>
    <property type="molecule type" value="Genomic_DNA"/>
</dbReference>
<reference evidence="2" key="1">
    <citation type="submission" date="2023-05" db="EMBL/GenBank/DDBJ databases">
        <title>Sedimentitalea sp. nov. JM2-8.</title>
        <authorList>
            <person name="Huang J."/>
        </authorList>
    </citation>
    <scope>NUCLEOTIDE SEQUENCE [LARGE SCALE GENOMIC DNA]</scope>
    <source>
        <strain evidence="2">KHS03</strain>
    </source>
</reference>
<protein>
    <submittedName>
        <fullName evidence="1">Uncharacterized protein</fullName>
    </submittedName>
</protein>
<organism evidence="1 2">
    <name type="scientific">Sedimentitalea todarodis</name>
    <dbReference type="NCBI Taxonomy" id="1631240"/>
    <lineage>
        <taxon>Bacteria</taxon>
        <taxon>Pseudomonadati</taxon>
        <taxon>Pseudomonadota</taxon>
        <taxon>Alphaproteobacteria</taxon>
        <taxon>Rhodobacterales</taxon>
        <taxon>Paracoccaceae</taxon>
        <taxon>Sedimentitalea</taxon>
    </lineage>
</organism>
<name>A0ABU3VEI6_9RHOB</name>
<accession>A0ABU3VEI6</accession>
<proteinExistence type="predicted"/>
<evidence type="ECO:0000313" key="1">
    <source>
        <dbReference type="EMBL" id="MDU9004498.1"/>
    </source>
</evidence>
<evidence type="ECO:0000313" key="2">
    <source>
        <dbReference type="Proteomes" id="UP001255416"/>
    </source>
</evidence>
<sequence length="72" mass="8284">MDELDVDALRILKAIAEEYGKVLTLHAIDEIDDWAIDELVRYGLISVRQLHNADELTLTNEGEWYLENLLGE</sequence>
<comment type="caution">
    <text evidence="1">The sequence shown here is derived from an EMBL/GenBank/DDBJ whole genome shotgun (WGS) entry which is preliminary data.</text>
</comment>
<keyword evidence="2" id="KW-1185">Reference proteome</keyword>
<dbReference type="Proteomes" id="UP001255416">
    <property type="component" value="Unassembled WGS sequence"/>
</dbReference>
<gene>
    <name evidence="1" type="ORF">QO231_11625</name>
</gene>
<dbReference type="RefSeq" id="WP_316776273.1">
    <property type="nucleotide sequence ID" value="NZ_JASMWN010000008.1"/>
</dbReference>